<keyword evidence="4 9" id="KW-0863">Zinc-finger</keyword>
<dbReference type="InterPro" id="IPR013083">
    <property type="entry name" value="Znf_RING/FYVE/PHD"/>
</dbReference>
<feature type="compositionally biased region" description="Low complexity" evidence="11">
    <location>
        <begin position="124"/>
        <end position="145"/>
    </location>
</feature>
<dbReference type="Pfam" id="PF00628">
    <property type="entry name" value="PHD"/>
    <property type="match status" value="1"/>
</dbReference>
<evidence type="ECO:0000256" key="10">
    <source>
        <dbReference type="RuleBase" id="RU361213"/>
    </source>
</evidence>
<dbReference type="Gene3D" id="6.10.140.1740">
    <property type="match status" value="1"/>
</dbReference>
<dbReference type="InterPro" id="IPR019786">
    <property type="entry name" value="Zinc_finger_PHD-type_CS"/>
</dbReference>
<comment type="subunit">
    <text evidence="10">Component of an histone acetyltransferase complex. Interacts with H3K4me3 and to a lesser extent with H3K4me2.</text>
</comment>
<dbReference type="GO" id="GO:0005634">
    <property type="term" value="C:nucleus"/>
    <property type="evidence" value="ECO:0007669"/>
    <property type="project" value="UniProtKB-SubCell"/>
</dbReference>
<keyword evidence="10" id="KW-0156">Chromatin regulator</keyword>
<comment type="domain">
    <text evidence="10">The PHD-type zinc finger mediates the binding to H3K4me3.</text>
</comment>
<dbReference type="Pfam" id="PF12998">
    <property type="entry name" value="ING"/>
    <property type="match status" value="1"/>
</dbReference>
<name>A0A232ENA3_9HYME</name>
<feature type="binding site" evidence="8">
    <location>
        <position position="248"/>
    </location>
    <ligand>
        <name>Zn(2+)</name>
        <dbReference type="ChEBI" id="CHEBI:29105"/>
        <label>2</label>
    </ligand>
</feature>
<feature type="binding site" evidence="8">
    <location>
        <position position="253"/>
    </location>
    <ligand>
        <name>Zn(2+)</name>
        <dbReference type="ChEBI" id="CHEBI:29105"/>
        <label>2</label>
    </ligand>
</feature>
<dbReference type="PANTHER" id="PTHR10333">
    <property type="entry name" value="INHIBITOR OF GROWTH PROTEIN"/>
    <property type="match status" value="1"/>
</dbReference>
<dbReference type="InterPro" id="IPR011011">
    <property type="entry name" value="Znf_FYVE_PHD"/>
</dbReference>
<dbReference type="InterPro" id="IPR024610">
    <property type="entry name" value="ING_N_histone-binding"/>
</dbReference>
<dbReference type="GO" id="GO:0045893">
    <property type="term" value="P:positive regulation of DNA-templated transcription"/>
    <property type="evidence" value="ECO:0007669"/>
    <property type="project" value="TreeGrafter"/>
</dbReference>
<comment type="similarity">
    <text evidence="2 10">Belongs to the ING family.</text>
</comment>
<feature type="site" description="Histone H3K4me3 binding" evidence="7">
    <location>
        <position position="257"/>
    </location>
</feature>
<evidence type="ECO:0000256" key="4">
    <source>
        <dbReference type="ARBA" id="ARBA00022771"/>
    </source>
</evidence>
<protein>
    <recommendedName>
        <fullName evidence="10">Inhibitor of growth protein</fullName>
    </recommendedName>
</protein>
<feature type="region of interest" description="Disordered" evidence="11">
    <location>
        <begin position="122"/>
        <end position="223"/>
    </location>
</feature>
<dbReference type="InterPro" id="IPR028651">
    <property type="entry name" value="ING_fam"/>
</dbReference>
<dbReference type="GO" id="GO:0006325">
    <property type="term" value="P:chromatin organization"/>
    <property type="evidence" value="ECO:0007669"/>
    <property type="project" value="UniProtKB-KW"/>
</dbReference>
<dbReference type="PROSITE" id="PS50016">
    <property type="entry name" value="ZF_PHD_2"/>
    <property type="match status" value="1"/>
</dbReference>
<keyword evidence="3 8" id="KW-0479">Metal-binding</keyword>
<dbReference type="InterPro" id="IPR028643">
    <property type="entry name" value="ING1_PHD_Znf"/>
</dbReference>
<keyword evidence="6 10" id="KW-0539">Nucleus</keyword>
<feature type="binding site" evidence="8">
    <location>
        <position position="278"/>
    </location>
    <ligand>
        <name>Zn(2+)</name>
        <dbReference type="ChEBI" id="CHEBI:29105"/>
        <label>2</label>
    </ligand>
</feature>
<evidence type="ECO:0000256" key="9">
    <source>
        <dbReference type="PROSITE-ProRule" id="PRU00146"/>
    </source>
</evidence>
<feature type="binding site" evidence="8">
    <location>
        <position position="235"/>
    </location>
    <ligand>
        <name>Zn(2+)</name>
        <dbReference type="ChEBI" id="CHEBI:29105"/>
        <label>1</label>
    </ligand>
</feature>
<accession>A0A232ENA3</accession>
<keyword evidence="14" id="KW-1185">Reference proteome</keyword>
<evidence type="ECO:0000256" key="11">
    <source>
        <dbReference type="SAM" id="MobiDB-lite"/>
    </source>
</evidence>
<dbReference type="OrthoDB" id="5411773at2759"/>
<comment type="function">
    <text evidence="10">Component of an histone acetyltransferase complex.</text>
</comment>
<evidence type="ECO:0000313" key="14">
    <source>
        <dbReference type="Proteomes" id="UP000215335"/>
    </source>
</evidence>
<feature type="site" description="Histone H3K4me3 binding" evidence="7">
    <location>
        <position position="245"/>
    </location>
</feature>
<sequence>MVNPQPGEDPDWPVVRYITNYMDAMENLPDDLAILTSRMYQLDANCQDYYREIQEYHDILARGITDAQERRRVLAKIHNTLVRMQDIGDEKLQLMQTIHDMIEKKARELDIDFKNSRLRMEQENSGPFNVSNSNSVSSNPKPSTPINEKTTRRGRKSKNGISEEQAAQAADSSVLSENQSANRPSTSNGVSKRTSNTGTGKRKQRKLLNQGQREASAPVASLAAREEGDSELLYCVCNRVSFGKMILCDNDACLAEWFHFSCVNLTMKPKGNWYCPSCRGSKPNVPKPKSKFR</sequence>
<dbReference type="STRING" id="543379.A0A232ENA3"/>
<feature type="binding site" evidence="8">
    <location>
        <position position="262"/>
    </location>
    <ligand>
        <name>Zn(2+)</name>
        <dbReference type="ChEBI" id="CHEBI:29105"/>
        <label>1</label>
    </ligand>
</feature>
<evidence type="ECO:0000256" key="6">
    <source>
        <dbReference type="ARBA" id="ARBA00023242"/>
    </source>
</evidence>
<feature type="compositionally biased region" description="Polar residues" evidence="11">
    <location>
        <begin position="171"/>
        <end position="199"/>
    </location>
</feature>
<feature type="site" description="Histone H3K4me3 binding" evidence="7">
    <location>
        <position position="234"/>
    </location>
</feature>
<feature type="domain" description="PHD-type" evidence="12">
    <location>
        <begin position="232"/>
        <end position="281"/>
    </location>
</feature>
<evidence type="ECO:0000256" key="3">
    <source>
        <dbReference type="ARBA" id="ARBA00022723"/>
    </source>
</evidence>
<dbReference type="CDD" id="cd15584">
    <property type="entry name" value="PHD_ING1_2"/>
    <property type="match status" value="1"/>
</dbReference>
<dbReference type="AlphaFoldDB" id="A0A232ENA3"/>
<evidence type="ECO:0000256" key="8">
    <source>
        <dbReference type="PIRSR" id="PIRSR628651-51"/>
    </source>
</evidence>
<dbReference type="Gene3D" id="3.30.40.10">
    <property type="entry name" value="Zinc/RING finger domain, C3HC4 (zinc finger)"/>
    <property type="match status" value="1"/>
</dbReference>
<feature type="binding site" evidence="8">
    <location>
        <position position="259"/>
    </location>
    <ligand>
        <name>Zn(2+)</name>
        <dbReference type="ChEBI" id="CHEBI:29105"/>
        <label>1</label>
    </ligand>
</feature>
<dbReference type="SMART" id="SM01408">
    <property type="entry name" value="ING"/>
    <property type="match status" value="1"/>
</dbReference>
<evidence type="ECO:0000256" key="7">
    <source>
        <dbReference type="PIRSR" id="PIRSR628651-50"/>
    </source>
</evidence>
<reference evidence="13 14" key="1">
    <citation type="journal article" date="2017" name="Curr. Biol.">
        <title>The Evolution of Venom by Co-option of Single-Copy Genes.</title>
        <authorList>
            <person name="Martinson E.O."/>
            <person name="Mrinalini"/>
            <person name="Kelkar Y.D."/>
            <person name="Chang C.H."/>
            <person name="Werren J.H."/>
        </authorList>
    </citation>
    <scope>NUCLEOTIDE SEQUENCE [LARGE SCALE GENOMIC DNA]</scope>
    <source>
        <strain evidence="13 14">Alberta</strain>
        <tissue evidence="13">Whole body</tissue>
    </source>
</reference>
<comment type="subcellular location">
    <subcellularLocation>
        <location evidence="1 10">Nucleus</location>
    </subcellularLocation>
</comment>
<keyword evidence="5 8" id="KW-0862">Zinc</keyword>
<gene>
    <name evidence="13" type="ORF">TSAR_003436</name>
</gene>
<organism evidence="13 14">
    <name type="scientific">Trichomalopsis sarcophagae</name>
    <dbReference type="NCBI Taxonomy" id="543379"/>
    <lineage>
        <taxon>Eukaryota</taxon>
        <taxon>Metazoa</taxon>
        <taxon>Ecdysozoa</taxon>
        <taxon>Arthropoda</taxon>
        <taxon>Hexapoda</taxon>
        <taxon>Insecta</taxon>
        <taxon>Pterygota</taxon>
        <taxon>Neoptera</taxon>
        <taxon>Endopterygota</taxon>
        <taxon>Hymenoptera</taxon>
        <taxon>Apocrita</taxon>
        <taxon>Proctotrupomorpha</taxon>
        <taxon>Chalcidoidea</taxon>
        <taxon>Pteromalidae</taxon>
        <taxon>Pteromalinae</taxon>
        <taxon>Trichomalopsis</taxon>
    </lineage>
</organism>
<dbReference type="InterPro" id="IPR019787">
    <property type="entry name" value="Znf_PHD-finger"/>
</dbReference>
<dbReference type="Proteomes" id="UP000215335">
    <property type="component" value="Unassembled WGS sequence"/>
</dbReference>
<evidence type="ECO:0000313" key="13">
    <source>
        <dbReference type="EMBL" id="OXU19835.1"/>
    </source>
</evidence>
<dbReference type="EMBL" id="NNAY01003191">
    <property type="protein sequence ID" value="OXU19835.1"/>
    <property type="molecule type" value="Genomic_DNA"/>
</dbReference>
<evidence type="ECO:0000256" key="2">
    <source>
        <dbReference type="ARBA" id="ARBA00010210"/>
    </source>
</evidence>
<dbReference type="PROSITE" id="PS01359">
    <property type="entry name" value="ZF_PHD_1"/>
    <property type="match status" value="1"/>
</dbReference>
<evidence type="ECO:0000256" key="5">
    <source>
        <dbReference type="ARBA" id="ARBA00022833"/>
    </source>
</evidence>
<dbReference type="CDD" id="cd16857">
    <property type="entry name" value="ING_ING1_2"/>
    <property type="match status" value="1"/>
</dbReference>
<dbReference type="SUPFAM" id="SSF57903">
    <property type="entry name" value="FYVE/PHD zinc finger"/>
    <property type="match status" value="1"/>
</dbReference>
<feature type="binding site" evidence="8">
    <location>
        <position position="275"/>
    </location>
    <ligand>
        <name>Zn(2+)</name>
        <dbReference type="ChEBI" id="CHEBI:29105"/>
        <label>2</label>
    </ligand>
</feature>
<dbReference type="GO" id="GO:0008270">
    <property type="term" value="F:zinc ion binding"/>
    <property type="evidence" value="ECO:0007669"/>
    <property type="project" value="UniProtKB-KW"/>
</dbReference>
<evidence type="ECO:0000256" key="1">
    <source>
        <dbReference type="ARBA" id="ARBA00004123"/>
    </source>
</evidence>
<feature type="site" description="Histone H3K4me3 binding" evidence="7">
    <location>
        <position position="249"/>
    </location>
</feature>
<comment type="caution">
    <text evidence="13">The sequence shown here is derived from an EMBL/GenBank/DDBJ whole genome shotgun (WGS) entry which is preliminary data.</text>
</comment>
<feature type="binding site" evidence="8">
    <location>
        <position position="237"/>
    </location>
    <ligand>
        <name>Zn(2+)</name>
        <dbReference type="ChEBI" id="CHEBI:29105"/>
        <label>1</label>
    </ligand>
</feature>
<proteinExistence type="inferred from homology"/>
<dbReference type="SMART" id="SM00249">
    <property type="entry name" value="PHD"/>
    <property type="match status" value="1"/>
</dbReference>
<dbReference type="PANTHER" id="PTHR10333:SF89">
    <property type="entry name" value="INHIBITOR OF GROWTH PROTEIN"/>
    <property type="match status" value="1"/>
</dbReference>
<dbReference type="InterPro" id="IPR001965">
    <property type="entry name" value="Znf_PHD"/>
</dbReference>
<evidence type="ECO:0000259" key="12">
    <source>
        <dbReference type="PROSITE" id="PS50016"/>
    </source>
</evidence>